<keyword evidence="3" id="KW-1185">Reference proteome</keyword>
<evidence type="ECO:0000256" key="1">
    <source>
        <dbReference type="SAM" id="MobiDB-lite"/>
    </source>
</evidence>
<dbReference type="EMBL" id="JASCZI010271923">
    <property type="protein sequence ID" value="MED6217685.1"/>
    <property type="molecule type" value="Genomic_DNA"/>
</dbReference>
<dbReference type="PANTHER" id="PTHR46213:SF13">
    <property type="entry name" value="DEMETER-LIKE PROTEIN 2-RELATED"/>
    <property type="match status" value="1"/>
</dbReference>
<feature type="compositionally biased region" description="Polar residues" evidence="1">
    <location>
        <begin position="246"/>
        <end position="260"/>
    </location>
</feature>
<name>A0ABU6Z816_9FABA</name>
<sequence length="702" mass="78374">MEVREIDRNKVQGEVPWIPNTPLKPILQRPVPIYVPGEGIQMGSHSKEVSTCCESSTSAEIETRQHLWPSHEATVTNIACDRMKLTYDNNFGSGNNSFAELLAQATSATSIAGYEEILKNQFATGSSNNSFAELLAQAASATSIVAYEEILRNQFVPNLNTQINPNLFINSAHNNHQDPQGSSFFTYYGHNTTNVAPHITDNAAIAEITQDVNTHIDLNKTPQQKPRRKKHRPKVITEGKPRRNNKTNTQKADQSKGNPTSKRKYVRKKGPNTVSSPQVEATGESTKPLVPESAKKACRRSLNFEGDQQRDGNSTCRETVAATNTLTNEGRQALAASLAENNSHGAKPQLQAVGSSSVGSKRKHIEHEDTNPINLIGVQYNMLQNHYPESWLQFPNIQKKKRTEKGKNSNTCNTSAASATNTVQVAACPEDGRSSPCVSTSDFWPPNSEYNAVKVPVTIAATERVIHGTPPSICNFSLWQTMQTKRRSRLPARKTCVNAERQQTCIDALVADMGVTVTKKKRTKKRSTLVSSAYSCSLPMENLQVVAGEETWKNVHTADELTEVFRHLNINRESRELVLHGQNALVPYNQQHQKNKGAAHGYGTIIPYEGLFDPIKKQRPRPKVDLDEETNRVWKLLMLDINSPGIDGMDEAKAKWWEEERKVFRGRADSFIARMHLVQGIVSELKGYERYYTNHFTHKSNI</sequence>
<accession>A0ABU6Z816</accession>
<proteinExistence type="predicted"/>
<dbReference type="PANTHER" id="PTHR46213">
    <property type="entry name" value="TRANSCRIPTIONAL ACTIVATOR DEMETER"/>
    <property type="match status" value="1"/>
</dbReference>
<reference evidence="2 3" key="1">
    <citation type="journal article" date="2023" name="Plants (Basel)">
        <title>Bridging the Gap: Combining Genomics and Transcriptomics Approaches to Understand Stylosanthes scabra, an Orphan Legume from the Brazilian Caatinga.</title>
        <authorList>
            <person name="Ferreira-Neto J.R.C."/>
            <person name="da Silva M.D."/>
            <person name="Binneck E."/>
            <person name="de Melo N.F."/>
            <person name="da Silva R.H."/>
            <person name="de Melo A.L.T.M."/>
            <person name="Pandolfi V."/>
            <person name="Bustamante F.O."/>
            <person name="Brasileiro-Vidal A.C."/>
            <person name="Benko-Iseppon A.M."/>
        </authorList>
    </citation>
    <scope>NUCLEOTIDE SEQUENCE [LARGE SCALE GENOMIC DNA]</scope>
    <source>
        <tissue evidence="2">Leaves</tissue>
    </source>
</reference>
<evidence type="ECO:0000313" key="2">
    <source>
        <dbReference type="EMBL" id="MED6217685.1"/>
    </source>
</evidence>
<evidence type="ECO:0000313" key="3">
    <source>
        <dbReference type="Proteomes" id="UP001341840"/>
    </source>
</evidence>
<comment type="caution">
    <text evidence="2">The sequence shown here is derived from an EMBL/GenBank/DDBJ whole genome shotgun (WGS) entry which is preliminary data.</text>
</comment>
<dbReference type="Proteomes" id="UP001341840">
    <property type="component" value="Unassembled WGS sequence"/>
</dbReference>
<feature type="compositionally biased region" description="Basic residues" evidence="1">
    <location>
        <begin position="261"/>
        <end position="270"/>
    </location>
</feature>
<feature type="region of interest" description="Disordered" evidence="1">
    <location>
        <begin position="217"/>
        <end position="294"/>
    </location>
</feature>
<feature type="compositionally biased region" description="Polar residues" evidence="1">
    <location>
        <begin position="272"/>
        <end position="285"/>
    </location>
</feature>
<dbReference type="InterPro" id="IPR044811">
    <property type="entry name" value="DME/ROS1"/>
</dbReference>
<protein>
    <submittedName>
        <fullName evidence="2">Uncharacterized protein</fullName>
    </submittedName>
</protein>
<organism evidence="2 3">
    <name type="scientific">Stylosanthes scabra</name>
    <dbReference type="NCBI Taxonomy" id="79078"/>
    <lineage>
        <taxon>Eukaryota</taxon>
        <taxon>Viridiplantae</taxon>
        <taxon>Streptophyta</taxon>
        <taxon>Embryophyta</taxon>
        <taxon>Tracheophyta</taxon>
        <taxon>Spermatophyta</taxon>
        <taxon>Magnoliopsida</taxon>
        <taxon>eudicotyledons</taxon>
        <taxon>Gunneridae</taxon>
        <taxon>Pentapetalae</taxon>
        <taxon>rosids</taxon>
        <taxon>fabids</taxon>
        <taxon>Fabales</taxon>
        <taxon>Fabaceae</taxon>
        <taxon>Papilionoideae</taxon>
        <taxon>50 kb inversion clade</taxon>
        <taxon>dalbergioids sensu lato</taxon>
        <taxon>Dalbergieae</taxon>
        <taxon>Pterocarpus clade</taxon>
        <taxon>Stylosanthes</taxon>
    </lineage>
</organism>
<gene>
    <name evidence="2" type="ORF">PIB30_019994</name>
</gene>
<feature type="compositionally biased region" description="Basic residues" evidence="1">
    <location>
        <begin position="225"/>
        <end position="234"/>
    </location>
</feature>